<evidence type="ECO:0000313" key="1">
    <source>
        <dbReference type="EMBL" id="REJ06976.1"/>
    </source>
</evidence>
<dbReference type="SUPFAM" id="SSF55961">
    <property type="entry name" value="Bet v1-like"/>
    <property type="match status" value="1"/>
</dbReference>
<dbReference type="RefSeq" id="WP_116241165.1">
    <property type="nucleotide sequence ID" value="NZ_QUAB01000024.1"/>
</dbReference>
<gene>
    <name evidence="1" type="ORF">DY023_04545</name>
</gene>
<dbReference type="InterPro" id="IPR019587">
    <property type="entry name" value="Polyketide_cyclase/dehydratase"/>
</dbReference>
<organism evidence="1 2">
    <name type="scientific">Microbacterium bovistercoris</name>
    <dbReference type="NCBI Taxonomy" id="2293570"/>
    <lineage>
        <taxon>Bacteria</taxon>
        <taxon>Bacillati</taxon>
        <taxon>Actinomycetota</taxon>
        <taxon>Actinomycetes</taxon>
        <taxon>Micrococcales</taxon>
        <taxon>Microbacteriaceae</taxon>
        <taxon>Microbacterium</taxon>
    </lineage>
</organism>
<dbReference type="InterPro" id="IPR023393">
    <property type="entry name" value="START-like_dom_sf"/>
</dbReference>
<dbReference type="AlphaFoldDB" id="A0A371NVZ3"/>
<reference evidence="1 2" key="1">
    <citation type="submission" date="2018-08" db="EMBL/GenBank/DDBJ databases">
        <title>Isolation, diversity and antifungal activity of Actinobacteria from cow dung.</title>
        <authorList>
            <person name="Ling L."/>
        </authorList>
    </citation>
    <scope>NUCLEOTIDE SEQUENCE [LARGE SCALE GENOMIC DNA]</scope>
    <source>
        <strain evidence="1 2">NEAU-LLE</strain>
    </source>
</reference>
<dbReference type="Gene3D" id="3.30.530.20">
    <property type="match status" value="1"/>
</dbReference>
<proteinExistence type="predicted"/>
<sequence length="152" mass="17107">MASFVLERVVPAAPGEVFDVSLDVGLHVDSQRSHGERVAGGPTSGTLTEGDRITWSARHFGVRFRMTSLVYDVDRPHRFRDRQVRGPFAQFQHTHEFSPAPGGTLMRDEIVFRSPFWILGRTVDALIMRRHLIRVITERNDGISAHFSGPDA</sequence>
<dbReference type="EMBL" id="QUAB01000024">
    <property type="protein sequence ID" value="REJ06976.1"/>
    <property type="molecule type" value="Genomic_DNA"/>
</dbReference>
<comment type="caution">
    <text evidence="1">The sequence shown here is derived from an EMBL/GenBank/DDBJ whole genome shotgun (WGS) entry which is preliminary data.</text>
</comment>
<accession>A0A371NVZ3</accession>
<dbReference type="Proteomes" id="UP000262172">
    <property type="component" value="Unassembled WGS sequence"/>
</dbReference>
<dbReference type="OrthoDB" id="9801773at2"/>
<name>A0A371NVZ3_9MICO</name>
<keyword evidence="2" id="KW-1185">Reference proteome</keyword>
<dbReference type="CDD" id="cd07820">
    <property type="entry name" value="SRPBCC_3"/>
    <property type="match status" value="1"/>
</dbReference>
<protein>
    <submittedName>
        <fullName evidence="1">Cyclase</fullName>
    </submittedName>
</protein>
<dbReference type="Pfam" id="PF10604">
    <property type="entry name" value="Polyketide_cyc2"/>
    <property type="match status" value="1"/>
</dbReference>
<evidence type="ECO:0000313" key="2">
    <source>
        <dbReference type="Proteomes" id="UP000262172"/>
    </source>
</evidence>